<protein>
    <recommendedName>
        <fullName evidence="3">Secreted protein</fullName>
    </recommendedName>
</protein>
<feature type="signal peptide" evidence="1">
    <location>
        <begin position="1"/>
        <end position="20"/>
    </location>
</feature>
<evidence type="ECO:0008006" key="3">
    <source>
        <dbReference type="Google" id="ProtNLM"/>
    </source>
</evidence>
<dbReference type="EMBL" id="GIFC01004162">
    <property type="protein sequence ID" value="MXU86245.1"/>
    <property type="molecule type" value="Transcribed_RNA"/>
</dbReference>
<keyword evidence="1" id="KW-0732">Signal</keyword>
<proteinExistence type="predicted"/>
<evidence type="ECO:0000313" key="2">
    <source>
        <dbReference type="EMBL" id="MXU86245.1"/>
    </source>
</evidence>
<sequence length="90" mass="9938">MTLTPLTSLFLLFGIGLLWSSRGVPGLVVYSSTEWLRTTGGGGDDSPELQSWRSMASRSNFCTIFLTWFLFTTGESGLFLDVLDVDLPVR</sequence>
<accession>A0A6B0UC70</accession>
<name>A0A6B0UC70_IXORI</name>
<evidence type="ECO:0000256" key="1">
    <source>
        <dbReference type="SAM" id="SignalP"/>
    </source>
</evidence>
<dbReference type="AlphaFoldDB" id="A0A6B0UC70"/>
<feature type="chain" id="PRO_5025415198" description="Secreted protein" evidence="1">
    <location>
        <begin position="21"/>
        <end position="90"/>
    </location>
</feature>
<organism evidence="2">
    <name type="scientific">Ixodes ricinus</name>
    <name type="common">Common tick</name>
    <name type="synonym">Acarus ricinus</name>
    <dbReference type="NCBI Taxonomy" id="34613"/>
    <lineage>
        <taxon>Eukaryota</taxon>
        <taxon>Metazoa</taxon>
        <taxon>Ecdysozoa</taxon>
        <taxon>Arthropoda</taxon>
        <taxon>Chelicerata</taxon>
        <taxon>Arachnida</taxon>
        <taxon>Acari</taxon>
        <taxon>Parasitiformes</taxon>
        <taxon>Ixodida</taxon>
        <taxon>Ixodoidea</taxon>
        <taxon>Ixodidae</taxon>
        <taxon>Ixodinae</taxon>
        <taxon>Ixodes</taxon>
    </lineage>
</organism>
<reference evidence="2" key="1">
    <citation type="submission" date="2019-12" db="EMBL/GenBank/DDBJ databases">
        <title>An insight into the sialome of adult female Ixodes ricinus ticks feeding for 6 days.</title>
        <authorList>
            <person name="Perner J."/>
            <person name="Ribeiro J.M.C."/>
        </authorList>
    </citation>
    <scope>NUCLEOTIDE SEQUENCE</scope>
    <source>
        <strain evidence="2">Semi-engorged</strain>
        <tissue evidence="2">Salivary glands</tissue>
    </source>
</reference>